<dbReference type="EMBL" id="JAAXPI010000070">
    <property type="protein sequence ID" value="NKZ08072.1"/>
    <property type="molecule type" value="Genomic_DNA"/>
</dbReference>
<keyword evidence="3" id="KW-1185">Reference proteome</keyword>
<evidence type="ECO:0000313" key="3">
    <source>
        <dbReference type="Proteomes" id="UP000579250"/>
    </source>
</evidence>
<dbReference type="Proteomes" id="UP000579250">
    <property type="component" value="Unassembled WGS sequence"/>
</dbReference>
<keyword evidence="1" id="KW-1133">Transmembrane helix</keyword>
<evidence type="ECO:0000256" key="1">
    <source>
        <dbReference type="SAM" id="Phobius"/>
    </source>
</evidence>
<keyword evidence="1" id="KW-0472">Membrane</keyword>
<comment type="caution">
    <text evidence="2">The sequence shown here is derived from an EMBL/GenBank/DDBJ whole genome shotgun (WGS) entry which is preliminary data.</text>
</comment>
<evidence type="ECO:0000313" key="2">
    <source>
        <dbReference type="EMBL" id="NKZ08072.1"/>
    </source>
</evidence>
<dbReference type="AlphaFoldDB" id="A0A846ZA53"/>
<feature type="transmembrane region" description="Helical" evidence="1">
    <location>
        <begin position="97"/>
        <end position="122"/>
    </location>
</feature>
<dbReference type="RefSeq" id="WP_067628588.1">
    <property type="nucleotide sequence ID" value="NZ_JAAXPI010000070.1"/>
</dbReference>
<organism evidence="2 3">
    <name type="scientific">Actinomadura latina</name>
    <dbReference type="NCBI Taxonomy" id="163603"/>
    <lineage>
        <taxon>Bacteria</taxon>
        <taxon>Bacillati</taxon>
        <taxon>Actinomycetota</taxon>
        <taxon>Actinomycetes</taxon>
        <taxon>Streptosporangiales</taxon>
        <taxon>Thermomonosporaceae</taxon>
        <taxon>Actinomadura</taxon>
    </lineage>
</organism>
<accession>A0A846ZA53</accession>
<feature type="transmembrane region" description="Helical" evidence="1">
    <location>
        <begin position="57"/>
        <end position="76"/>
    </location>
</feature>
<reference evidence="2 3" key="1">
    <citation type="submission" date="2020-04" db="EMBL/GenBank/DDBJ databases">
        <title>MicrobeNet Type strains.</title>
        <authorList>
            <person name="Nicholson A.C."/>
        </authorList>
    </citation>
    <scope>NUCLEOTIDE SEQUENCE [LARGE SCALE GENOMIC DNA]</scope>
    <source>
        <strain evidence="2 3">ATCC BAA-277</strain>
    </source>
</reference>
<feature type="transmembrane region" description="Helical" evidence="1">
    <location>
        <begin position="142"/>
        <end position="162"/>
    </location>
</feature>
<sequence>MTTARPVPRWAEWVAHAVPFTVLPSGLWRIALGLGVPMGFAEGSALADFPHPIGTPYVFALSTVAELFALLAFGLVRPWGEVFPHWFPLVGGRRVPVPFAVGAASLGAVAVTLIGLTGASGWTDAMADSDSPRGFAGTVMTLAYAPFLAWGPLLAILTVHYCRRRTVRGVPAAA</sequence>
<keyword evidence="1" id="KW-0812">Transmembrane</keyword>
<proteinExistence type="predicted"/>
<gene>
    <name evidence="2" type="ORF">HGB48_30720</name>
</gene>
<protein>
    <submittedName>
        <fullName evidence="2">Uncharacterized protein</fullName>
    </submittedName>
</protein>
<name>A0A846ZA53_9ACTN</name>